<dbReference type="GO" id="GO:0003676">
    <property type="term" value="F:nucleic acid binding"/>
    <property type="evidence" value="ECO:0007669"/>
    <property type="project" value="InterPro"/>
</dbReference>
<name>A0A8H7V8Q1_9FUNG</name>
<accession>A0A8H7V8Q1</accession>
<sequence>MANIQILFWKDGATELMSHRIEPNHIQGDGGSVMFWNLITAEEPKYGSTFTKGNVNTGVYIDILQTSLLDTLEYYKMDRKSFRF</sequence>
<proteinExistence type="predicted"/>
<keyword evidence="2" id="KW-1185">Reference proteome</keyword>
<dbReference type="Proteomes" id="UP000650833">
    <property type="component" value="Unassembled WGS sequence"/>
</dbReference>
<dbReference type="OrthoDB" id="2283811at2759"/>
<comment type="caution">
    <text evidence="1">The sequence shown here is derived from an EMBL/GenBank/DDBJ whole genome shotgun (WGS) entry which is preliminary data.</text>
</comment>
<dbReference type="InterPro" id="IPR036397">
    <property type="entry name" value="RNaseH_sf"/>
</dbReference>
<evidence type="ECO:0000313" key="2">
    <source>
        <dbReference type="Proteomes" id="UP000650833"/>
    </source>
</evidence>
<evidence type="ECO:0000313" key="1">
    <source>
        <dbReference type="EMBL" id="KAG2211355.1"/>
    </source>
</evidence>
<organism evidence="1 2">
    <name type="scientific">Mucor plumbeus</name>
    <dbReference type="NCBI Taxonomy" id="97098"/>
    <lineage>
        <taxon>Eukaryota</taxon>
        <taxon>Fungi</taxon>
        <taxon>Fungi incertae sedis</taxon>
        <taxon>Mucoromycota</taxon>
        <taxon>Mucoromycotina</taxon>
        <taxon>Mucoromycetes</taxon>
        <taxon>Mucorales</taxon>
        <taxon>Mucorineae</taxon>
        <taxon>Mucoraceae</taxon>
        <taxon>Mucor</taxon>
    </lineage>
</organism>
<protein>
    <submittedName>
        <fullName evidence="1">Uncharacterized protein</fullName>
    </submittedName>
</protein>
<reference evidence="1" key="1">
    <citation type="submission" date="2020-12" db="EMBL/GenBank/DDBJ databases">
        <title>Metabolic potential, ecology and presence of endohyphal bacteria is reflected in genomic diversity of Mucoromycotina.</title>
        <authorList>
            <person name="Muszewska A."/>
            <person name="Okrasinska A."/>
            <person name="Steczkiewicz K."/>
            <person name="Drgas O."/>
            <person name="Orlowska M."/>
            <person name="Perlinska-Lenart U."/>
            <person name="Aleksandrzak-Piekarczyk T."/>
            <person name="Szatraj K."/>
            <person name="Zielenkiewicz U."/>
            <person name="Pilsyk S."/>
            <person name="Malc E."/>
            <person name="Mieczkowski P."/>
            <person name="Kruszewska J.S."/>
            <person name="Biernat P."/>
            <person name="Pawlowska J."/>
        </authorList>
    </citation>
    <scope>NUCLEOTIDE SEQUENCE</scope>
    <source>
        <strain evidence="1">CBS 226.32</strain>
    </source>
</reference>
<dbReference type="EMBL" id="JAEPRC010000068">
    <property type="protein sequence ID" value="KAG2211355.1"/>
    <property type="molecule type" value="Genomic_DNA"/>
</dbReference>
<gene>
    <name evidence="1" type="ORF">INT46_002053</name>
</gene>
<dbReference type="Gene3D" id="3.30.420.10">
    <property type="entry name" value="Ribonuclease H-like superfamily/Ribonuclease H"/>
    <property type="match status" value="1"/>
</dbReference>
<dbReference type="AlphaFoldDB" id="A0A8H7V8Q1"/>